<evidence type="ECO:0000256" key="1">
    <source>
        <dbReference type="SAM" id="MobiDB-lite"/>
    </source>
</evidence>
<keyword evidence="3" id="KW-1185">Reference proteome</keyword>
<dbReference type="Proteomes" id="UP000233551">
    <property type="component" value="Unassembled WGS sequence"/>
</dbReference>
<feature type="compositionally biased region" description="Basic and acidic residues" evidence="1">
    <location>
        <begin position="286"/>
        <end position="295"/>
    </location>
</feature>
<sequence length="390" mass="43443">MQLPPKIKIPDFKRYDRTKDPRHHLRHYQSKMLQYWDYEEFAIQTFQDSLMRSALNWFCAETPPTLLELSTKEMKENQAFEAYASEWRGKAAKHVPLISEIQQLIEAGKKLDMGIKLGRIEGPTKKKEEEAPKKHIADICASRALCITLSSTAGLSSSPAARHSASTVTITRPSQRQGPGFETSLGGAADSSFASSANQRSPTAPTVGAIGEGEHTQETLVPFIIEYVPTEIVIASAPLTNQIPAKEPYQDHRVPWDYGSEVANMEQDMNTFGITRSGRVYQGPEPVDKGKTSVTTDRDDLQIPFTSAKKVTEEEAETFMKVIKANEYKVVERMGKSPAHSSLLALLLSSEPHRNALLKVLTVAQVPKETAPERIEETVSSIFSNQIFLR</sequence>
<feature type="region of interest" description="Disordered" evidence="1">
    <location>
        <begin position="154"/>
        <end position="213"/>
    </location>
</feature>
<dbReference type="AlphaFoldDB" id="A0A2I0JPH3"/>
<dbReference type="EMBL" id="PGOL01001432">
    <property type="protein sequence ID" value="PKI58151.1"/>
    <property type="molecule type" value="Genomic_DNA"/>
</dbReference>
<proteinExistence type="predicted"/>
<dbReference type="PANTHER" id="PTHR32108:SF9">
    <property type="entry name" value="REVERSE TRANSCRIPTASE RNASE H-LIKE DOMAIN-CONTAINING PROTEIN"/>
    <property type="match status" value="1"/>
</dbReference>
<feature type="compositionally biased region" description="Low complexity" evidence="1">
    <location>
        <begin position="188"/>
        <end position="197"/>
    </location>
</feature>
<name>A0A2I0JPH3_PUNGR</name>
<reference evidence="2 3" key="1">
    <citation type="submission" date="2017-11" db="EMBL/GenBank/DDBJ databases">
        <title>De-novo sequencing of pomegranate (Punica granatum L.) genome.</title>
        <authorList>
            <person name="Akparov Z."/>
            <person name="Amiraslanov A."/>
            <person name="Hajiyeva S."/>
            <person name="Abbasov M."/>
            <person name="Kaur K."/>
            <person name="Hamwieh A."/>
            <person name="Solovyev V."/>
            <person name="Salamov A."/>
            <person name="Braich B."/>
            <person name="Kosarev P."/>
            <person name="Mahmoud A."/>
            <person name="Hajiyev E."/>
            <person name="Babayeva S."/>
            <person name="Izzatullayeva V."/>
            <person name="Mammadov A."/>
            <person name="Mammadov A."/>
            <person name="Sharifova S."/>
            <person name="Ojaghi J."/>
            <person name="Eynullazada K."/>
            <person name="Bayramov B."/>
            <person name="Abdulazimova A."/>
            <person name="Shahmuradov I."/>
        </authorList>
    </citation>
    <scope>NUCLEOTIDE SEQUENCE [LARGE SCALE GENOMIC DNA]</scope>
    <source>
        <strain evidence="3">cv. AG2017</strain>
        <tissue evidence="2">Leaf</tissue>
    </source>
</reference>
<protein>
    <recommendedName>
        <fullName evidence="4">Retrotransposon gag domain-containing protein</fullName>
    </recommendedName>
</protein>
<comment type="caution">
    <text evidence="2">The sequence shown here is derived from an EMBL/GenBank/DDBJ whole genome shotgun (WGS) entry which is preliminary data.</text>
</comment>
<feature type="region of interest" description="Disordered" evidence="1">
    <location>
        <begin position="276"/>
        <end position="295"/>
    </location>
</feature>
<evidence type="ECO:0000313" key="3">
    <source>
        <dbReference type="Proteomes" id="UP000233551"/>
    </source>
</evidence>
<evidence type="ECO:0008006" key="4">
    <source>
        <dbReference type="Google" id="ProtNLM"/>
    </source>
</evidence>
<feature type="compositionally biased region" description="Polar residues" evidence="1">
    <location>
        <begin position="154"/>
        <end position="177"/>
    </location>
</feature>
<gene>
    <name evidence="2" type="ORF">CRG98_021439</name>
</gene>
<accession>A0A2I0JPH3</accession>
<evidence type="ECO:0000313" key="2">
    <source>
        <dbReference type="EMBL" id="PKI58151.1"/>
    </source>
</evidence>
<organism evidence="2 3">
    <name type="scientific">Punica granatum</name>
    <name type="common">Pomegranate</name>
    <dbReference type="NCBI Taxonomy" id="22663"/>
    <lineage>
        <taxon>Eukaryota</taxon>
        <taxon>Viridiplantae</taxon>
        <taxon>Streptophyta</taxon>
        <taxon>Embryophyta</taxon>
        <taxon>Tracheophyta</taxon>
        <taxon>Spermatophyta</taxon>
        <taxon>Magnoliopsida</taxon>
        <taxon>eudicotyledons</taxon>
        <taxon>Gunneridae</taxon>
        <taxon>Pentapetalae</taxon>
        <taxon>rosids</taxon>
        <taxon>malvids</taxon>
        <taxon>Myrtales</taxon>
        <taxon>Lythraceae</taxon>
        <taxon>Punica</taxon>
    </lineage>
</organism>
<dbReference type="PANTHER" id="PTHR32108">
    <property type="entry name" value="DNA-DIRECTED RNA POLYMERASE SUBUNIT ALPHA"/>
    <property type="match status" value="1"/>
</dbReference>